<feature type="region of interest" description="Disordered" evidence="1">
    <location>
        <begin position="73"/>
        <end position="122"/>
    </location>
</feature>
<feature type="region of interest" description="Disordered" evidence="1">
    <location>
        <begin position="1"/>
        <end position="52"/>
    </location>
</feature>
<feature type="compositionally biased region" description="Gly residues" evidence="1">
    <location>
        <begin position="84"/>
        <end position="99"/>
    </location>
</feature>
<sequence length="122" mass="11971">MFDFAGLTGGGGDASQAGQRFGRGETGSAVPDLGEQPGGADGAGAGQGGEDMRVGVQGELFGDLRVERLDLGRDAGERGDHGPGDVGVGGTLVTGGAARGTGEPVVEHGRSSQRRPASRPGA</sequence>
<feature type="compositionally biased region" description="Basic residues" evidence="1">
    <location>
        <begin position="111"/>
        <end position="122"/>
    </location>
</feature>
<dbReference type="EMBL" id="CNGE01000406">
    <property type="protein sequence ID" value="CKS68476.1"/>
    <property type="molecule type" value="Genomic_DNA"/>
</dbReference>
<gene>
    <name evidence="2" type="ORF">ERS027646_02290</name>
</gene>
<evidence type="ECO:0000313" key="2">
    <source>
        <dbReference type="EMBL" id="CKS68476.1"/>
    </source>
</evidence>
<dbReference type="AlphaFoldDB" id="A0A655AG75"/>
<reference evidence="2 3" key="1">
    <citation type="submission" date="2015-03" db="EMBL/GenBank/DDBJ databases">
        <authorList>
            <consortium name="Pathogen Informatics"/>
        </authorList>
    </citation>
    <scope>NUCLEOTIDE SEQUENCE [LARGE SCALE GENOMIC DNA]</scope>
    <source>
        <strain evidence="2 3">Bir 172</strain>
    </source>
</reference>
<protein>
    <submittedName>
        <fullName evidence="2">Uncharacterized protein</fullName>
    </submittedName>
</protein>
<feature type="compositionally biased region" description="Gly residues" evidence="1">
    <location>
        <begin position="36"/>
        <end position="49"/>
    </location>
</feature>
<organism evidence="2 3">
    <name type="scientific">Mycobacterium tuberculosis</name>
    <dbReference type="NCBI Taxonomy" id="1773"/>
    <lineage>
        <taxon>Bacteria</taxon>
        <taxon>Bacillati</taxon>
        <taxon>Actinomycetota</taxon>
        <taxon>Actinomycetes</taxon>
        <taxon>Mycobacteriales</taxon>
        <taxon>Mycobacteriaceae</taxon>
        <taxon>Mycobacterium</taxon>
        <taxon>Mycobacterium tuberculosis complex</taxon>
    </lineage>
</organism>
<evidence type="ECO:0000256" key="1">
    <source>
        <dbReference type="SAM" id="MobiDB-lite"/>
    </source>
</evidence>
<proteinExistence type="predicted"/>
<feature type="compositionally biased region" description="Basic and acidic residues" evidence="1">
    <location>
        <begin position="73"/>
        <end position="83"/>
    </location>
</feature>
<evidence type="ECO:0000313" key="3">
    <source>
        <dbReference type="Proteomes" id="UP000048948"/>
    </source>
</evidence>
<name>A0A655AG75_MYCTX</name>
<dbReference type="Proteomes" id="UP000048948">
    <property type="component" value="Unassembled WGS sequence"/>
</dbReference>
<accession>A0A655AG75</accession>